<keyword evidence="1" id="KW-0812">Transmembrane</keyword>
<evidence type="ECO:0000313" key="2">
    <source>
        <dbReference type="Proteomes" id="UP000035680"/>
    </source>
</evidence>
<dbReference type="Proteomes" id="UP000035680">
    <property type="component" value="Unassembled WGS sequence"/>
</dbReference>
<feature type="transmembrane region" description="Helical" evidence="1">
    <location>
        <begin position="26"/>
        <end position="51"/>
    </location>
</feature>
<accession>A0A0K0FD30</accession>
<feature type="transmembrane region" description="Helical" evidence="1">
    <location>
        <begin position="100"/>
        <end position="121"/>
    </location>
</feature>
<feature type="transmembrane region" description="Helical" evidence="1">
    <location>
        <begin position="57"/>
        <end position="79"/>
    </location>
</feature>
<dbReference type="AlphaFoldDB" id="A0A0K0FD30"/>
<keyword evidence="1" id="KW-1133">Transmembrane helix</keyword>
<name>A0A0K0FD30_STRVS</name>
<evidence type="ECO:0000256" key="1">
    <source>
        <dbReference type="SAM" id="Phobius"/>
    </source>
</evidence>
<protein>
    <submittedName>
        <fullName evidence="3">MARVEL domain-containing protein</fullName>
    </submittedName>
</protein>
<keyword evidence="1" id="KW-0472">Membrane</keyword>
<reference evidence="2" key="1">
    <citation type="submission" date="2014-07" db="EMBL/GenBank/DDBJ databases">
        <authorList>
            <person name="Martin A.A"/>
            <person name="De Silva N."/>
        </authorList>
    </citation>
    <scope>NUCLEOTIDE SEQUENCE</scope>
</reference>
<sequence length="196" mass="22222">MFKTFDRNDPYYYGEEAFGLIHYRNAAIIGAILGMISLSVIVFCSIMLQTVYEITGLWSTVFVLLIAVSVFITNILMIYGIVSENSKIMLPQMATLQIEIVVLIIIAILSIFSMSCGLSVTNYVFNFFINVEKTEKNFGPIWPFNISALAFVGSLACIWFHAIVKGAYEYLLDKNYFDSLNITNINIEMVNKTKRK</sequence>
<organism evidence="2 3">
    <name type="scientific">Strongyloides venezuelensis</name>
    <name type="common">Threadworm</name>
    <dbReference type="NCBI Taxonomy" id="75913"/>
    <lineage>
        <taxon>Eukaryota</taxon>
        <taxon>Metazoa</taxon>
        <taxon>Ecdysozoa</taxon>
        <taxon>Nematoda</taxon>
        <taxon>Chromadorea</taxon>
        <taxon>Rhabditida</taxon>
        <taxon>Tylenchina</taxon>
        <taxon>Panagrolaimomorpha</taxon>
        <taxon>Strongyloidoidea</taxon>
        <taxon>Strongyloididae</taxon>
        <taxon>Strongyloides</taxon>
    </lineage>
</organism>
<reference evidence="3" key="2">
    <citation type="submission" date="2015-08" db="UniProtKB">
        <authorList>
            <consortium name="WormBaseParasite"/>
        </authorList>
    </citation>
    <scope>IDENTIFICATION</scope>
</reference>
<keyword evidence="2" id="KW-1185">Reference proteome</keyword>
<proteinExistence type="predicted"/>
<dbReference type="WBParaSite" id="SVE_0674800.1">
    <property type="protein sequence ID" value="SVE_0674800.1"/>
    <property type="gene ID" value="SVE_0674800"/>
</dbReference>
<evidence type="ECO:0000313" key="3">
    <source>
        <dbReference type="WBParaSite" id="SVE_0674800.1"/>
    </source>
</evidence>
<feature type="transmembrane region" description="Helical" evidence="1">
    <location>
        <begin position="141"/>
        <end position="164"/>
    </location>
</feature>